<dbReference type="Pfam" id="PF07833">
    <property type="entry name" value="Cu_amine_oxidN1"/>
    <property type="match status" value="1"/>
</dbReference>
<protein>
    <submittedName>
        <fullName evidence="2">Phosphodiester glycosidase family protein</fullName>
    </submittedName>
</protein>
<dbReference type="InterPro" id="IPR012854">
    <property type="entry name" value="Cu_amine_oxidase-like_N"/>
</dbReference>
<accession>A0ABT9FV92</accession>
<dbReference type="InterPro" id="IPR036582">
    <property type="entry name" value="Mao_N_sf"/>
</dbReference>
<dbReference type="Gene3D" id="2.60.40.1080">
    <property type="match status" value="1"/>
</dbReference>
<comment type="caution">
    <text evidence="2">The sequence shown here is derived from an EMBL/GenBank/DDBJ whole genome shotgun (WGS) entry which is preliminary data.</text>
</comment>
<dbReference type="InterPro" id="IPR003343">
    <property type="entry name" value="Big_2"/>
</dbReference>
<keyword evidence="2" id="KW-0326">Glycosidase</keyword>
<reference evidence="2 3" key="1">
    <citation type="submission" date="2022-10" db="EMBL/GenBank/DDBJ databases">
        <title>Paenibacillus description and whole genome data of maize root bacterial community.</title>
        <authorList>
            <person name="Marton D."/>
            <person name="Farkas M."/>
            <person name="Cserhati M."/>
        </authorList>
    </citation>
    <scope>NUCLEOTIDE SEQUENCE [LARGE SCALE GENOMIC DNA]</scope>
    <source>
        <strain evidence="2 3">P96</strain>
    </source>
</reference>
<dbReference type="Pfam" id="PF09992">
    <property type="entry name" value="NAGPA"/>
    <property type="match status" value="1"/>
</dbReference>
<evidence type="ECO:0000313" key="2">
    <source>
        <dbReference type="EMBL" id="MDP4098610.1"/>
    </source>
</evidence>
<dbReference type="SMART" id="SM00635">
    <property type="entry name" value="BID_2"/>
    <property type="match status" value="1"/>
</dbReference>
<dbReference type="GO" id="GO:0016798">
    <property type="term" value="F:hydrolase activity, acting on glycosyl bonds"/>
    <property type="evidence" value="ECO:0007669"/>
    <property type="project" value="UniProtKB-KW"/>
</dbReference>
<evidence type="ECO:0000313" key="3">
    <source>
        <dbReference type="Proteomes" id="UP001241848"/>
    </source>
</evidence>
<dbReference type="EMBL" id="JAPCKK010000029">
    <property type="protein sequence ID" value="MDP4098610.1"/>
    <property type="molecule type" value="Genomic_DNA"/>
</dbReference>
<dbReference type="SUPFAM" id="SSF55383">
    <property type="entry name" value="Copper amine oxidase, domain N"/>
    <property type="match status" value="1"/>
</dbReference>
<organism evidence="2 3">
    <name type="scientific">Paenibacillus zeirhizosphaerae</name>
    <dbReference type="NCBI Taxonomy" id="2987519"/>
    <lineage>
        <taxon>Bacteria</taxon>
        <taxon>Bacillati</taxon>
        <taxon>Bacillota</taxon>
        <taxon>Bacilli</taxon>
        <taxon>Bacillales</taxon>
        <taxon>Paenibacillaceae</taxon>
        <taxon>Paenibacillus</taxon>
    </lineage>
</organism>
<dbReference type="InterPro" id="IPR018711">
    <property type="entry name" value="NAGPA"/>
</dbReference>
<proteinExistence type="predicted"/>
<dbReference type="Gene3D" id="3.30.457.10">
    <property type="entry name" value="Copper amine oxidase-like, N-terminal domain"/>
    <property type="match status" value="1"/>
</dbReference>
<evidence type="ECO:0000259" key="1">
    <source>
        <dbReference type="SMART" id="SM00635"/>
    </source>
</evidence>
<sequence length="898" mass="93686">MVLRRTKQTGNGTGSGKRLAILSLAGILWVGPVIGGSGFTPFNWTGGSVASAASAVKLGEEILTSGAILMKYRYSTSSGTALADVVRVDLDNPNVKLDVMTGQGGQFTTRQSTEGMAEETGAVAGINGDYFNTSREGAPIGGQVSDGELMSTPSDLSGMYAFAVTKDGTPMVEQFTFEGSVTAEDGSSFELAGINKVAYTPESTGGTYSHSNAAYIYTSAWKALERPKNSSTTPTEVLVENGVVTQISANAALQVAVPENGYILRTHGKAADFVKQHLAVGQSITTDYKLRVKSSGKEVDPSTLQMMIGGHTILVNDGKASSFSRSVSSIGGTRARTALGYSKDNRYVYLIAVQKNSSSVGMSLNELQSFMTSIGVWKGLNLDGGGSTTLVTRDLGNTKPDLTFNTEYGTQQRSVVNGVGVYSEAPKGTLKGFTVGGSKTLLIGQTGSYTLKGYDTYYNPYNIGNTTVTWSSSNPAVVSASGGTVKGVKTGTATLTAKSGSATATMKVTVLGAEGISSLTAGSGTGSLSKGTTVSIPVTAKTTDGQSVSISADALKWEFIGFKGSVKGNELTVFSVDSGAEVGYAIGRYDGFSTVVTLTADGGSSMWEDFENAGYEVSFTTNAQGVTGAASITAGSGEKAGSKVLQLDYDMTGGSGKMYAYAELNGTSGKTIQSPATAISMDVLGDKSLNWLRAEITDADGDTVYVDLAKAIDWNGWKSLSADLSGLNIAYPAKLKRLYVVNVEEGQDERAKTGSVAVDNIALNAPGTISDNGLKTGTVQMSIGQKSMTVNSSKTAIDAAPITRNGSTYVPIKYILDAFGGQAQWNASAQRVTVIRGAVLMDLTVGEKQFVLNGKRMNADVAPLVLDGRTLVPLRLVSEQLGLTVKWEQKTKTVTIQS</sequence>
<dbReference type="PANTHER" id="PTHR40446">
    <property type="entry name" value="N-ACETYLGLUCOSAMINE-1-PHOSPHODIESTER ALPHA-N-ACETYLGLUCOSAMINIDASE"/>
    <property type="match status" value="1"/>
</dbReference>
<feature type="domain" description="BIG2" evidence="1">
    <location>
        <begin position="429"/>
        <end position="509"/>
    </location>
</feature>
<dbReference type="InterPro" id="IPR008964">
    <property type="entry name" value="Invasin/intimin_cell_adhesion"/>
</dbReference>
<dbReference type="Proteomes" id="UP001241848">
    <property type="component" value="Unassembled WGS sequence"/>
</dbReference>
<dbReference type="RefSeq" id="WP_305756232.1">
    <property type="nucleotide sequence ID" value="NZ_JAPCKK010000029.1"/>
</dbReference>
<dbReference type="SUPFAM" id="SSF49373">
    <property type="entry name" value="Invasin/intimin cell-adhesion fragments"/>
    <property type="match status" value="1"/>
</dbReference>
<gene>
    <name evidence="2" type="ORF">OIN60_17905</name>
</gene>
<name>A0ABT9FV92_9BACL</name>
<dbReference type="PANTHER" id="PTHR40446:SF2">
    <property type="entry name" value="N-ACETYLGLUCOSAMINE-1-PHOSPHODIESTER ALPHA-N-ACETYLGLUCOSAMINIDASE"/>
    <property type="match status" value="1"/>
</dbReference>
<keyword evidence="2" id="KW-0378">Hydrolase</keyword>
<keyword evidence="3" id="KW-1185">Reference proteome</keyword>